<name>A0A1I1IHF5_9GAMM</name>
<dbReference type="STRING" id="402385.SAMN05421848_1130"/>
<proteinExistence type="predicted"/>
<protein>
    <submittedName>
        <fullName evidence="1">Uncharacterized protein</fullName>
    </submittedName>
</protein>
<sequence>MDDLSTAGVVVAGVVVAGVVVLEGEHIVAAGLNEQDAMASVPSAWQASPALKCVPASMKLVRQVQKHGSVPFVVVEGVLCTIDDADALLDADEKAEEPGSPEVENLLRRTDALVADNDETDAEHVG</sequence>
<evidence type="ECO:0000313" key="2">
    <source>
        <dbReference type="Proteomes" id="UP000199046"/>
    </source>
</evidence>
<dbReference type="OrthoDB" id="6183088at2"/>
<dbReference type="AlphaFoldDB" id="A0A1I1IHF5"/>
<dbReference type="Proteomes" id="UP000199046">
    <property type="component" value="Unassembled WGS sequence"/>
</dbReference>
<gene>
    <name evidence="1" type="ORF">SAMN05421848_1130</name>
</gene>
<dbReference type="RefSeq" id="WP_090131591.1">
    <property type="nucleotide sequence ID" value="NZ_FOLY01000002.1"/>
</dbReference>
<evidence type="ECO:0000313" key="1">
    <source>
        <dbReference type="EMBL" id="SFC33638.1"/>
    </source>
</evidence>
<dbReference type="EMBL" id="FOLY01000002">
    <property type="protein sequence ID" value="SFC33638.1"/>
    <property type="molecule type" value="Genomic_DNA"/>
</dbReference>
<reference evidence="2" key="1">
    <citation type="submission" date="2016-10" db="EMBL/GenBank/DDBJ databases">
        <authorList>
            <person name="Varghese N."/>
            <person name="Submissions S."/>
        </authorList>
    </citation>
    <scope>NUCLEOTIDE SEQUENCE [LARGE SCALE GENOMIC DNA]</scope>
    <source>
        <strain evidence="2">DSM 23439</strain>
    </source>
</reference>
<keyword evidence="2" id="KW-1185">Reference proteome</keyword>
<organism evidence="1 2">
    <name type="scientific">Kushneria avicenniae</name>
    <dbReference type="NCBI Taxonomy" id="402385"/>
    <lineage>
        <taxon>Bacteria</taxon>
        <taxon>Pseudomonadati</taxon>
        <taxon>Pseudomonadota</taxon>
        <taxon>Gammaproteobacteria</taxon>
        <taxon>Oceanospirillales</taxon>
        <taxon>Halomonadaceae</taxon>
        <taxon>Kushneria</taxon>
    </lineage>
</organism>
<accession>A0A1I1IHF5</accession>